<dbReference type="EMBL" id="JABACJ020000004">
    <property type="protein sequence ID" value="MBU3875356.1"/>
    <property type="molecule type" value="Genomic_DNA"/>
</dbReference>
<proteinExistence type="predicted"/>
<comment type="caution">
    <text evidence="1">The sequence shown here is derived from an EMBL/GenBank/DDBJ whole genome shotgun (WGS) entry which is preliminary data.</text>
</comment>
<reference evidence="1 2" key="1">
    <citation type="submission" date="2021-06" db="EMBL/GenBank/DDBJ databases">
        <title>Faecalicatena sp. nov. isolated from porcine feces.</title>
        <authorList>
            <person name="Oh B.S."/>
            <person name="Lee J.H."/>
        </authorList>
    </citation>
    <scope>NUCLEOTIDE SEQUENCE [LARGE SCALE GENOMIC DNA]</scope>
    <source>
        <strain evidence="1 2">AGMB00832</strain>
    </source>
</reference>
<name>A0ABS6D1J0_9FIRM</name>
<evidence type="ECO:0008006" key="3">
    <source>
        <dbReference type="Google" id="ProtNLM"/>
    </source>
</evidence>
<evidence type="ECO:0000313" key="2">
    <source>
        <dbReference type="Proteomes" id="UP000723714"/>
    </source>
</evidence>
<dbReference type="RefSeq" id="WP_216240300.1">
    <property type="nucleotide sequence ID" value="NZ_JABACJ020000004.1"/>
</dbReference>
<keyword evidence="2" id="KW-1185">Reference proteome</keyword>
<accession>A0ABS6D1J0</accession>
<evidence type="ECO:0000313" key="1">
    <source>
        <dbReference type="EMBL" id="MBU3875356.1"/>
    </source>
</evidence>
<protein>
    <recommendedName>
        <fullName evidence="3">Spore coat associated protein JA (CotJA)</fullName>
    </recommendedName>
</protein>
<gene>
    <name evidence="1" type="ORF">HGO97_005965</name>
</gene>
<sequence>MGKIKATNGNQMTTRMNGVAVMEVKFYSFDIMNQFDQTLPFADSVVFMPCVPSPFGVCAEYKNEYWQ</sequence>
<dbReference type="Proteomes" id="UP000723714">
    <property type="component" value="Unassembled WGS sequence"/>
</dbReference>
<organism evidence="1 2">
    <name type="scientific">Faecalicatena faecalis</name>
    <dbReference type="NCBI Taxonomy" id="2726362"/>
    <lineage>
        <taxon>Bacteria</taxon>
        <taxon>Bacillati</taxon>
        <taxon>Bacillota</taxon>
        <taxon>Clostridia</taxon>
        <taxon>Lachnospirales</taxon>
        <taxon>Lachnospiraceae</taxon>
        <taxon>Faecalicatena</taxon>
    </lineage>
</organism>